<organism evidence="1 2">
    <name type="scientific">Bradyrhizobium huanghuaihaiense</name>
    <dbReference type="NCBI Taxonomy" id="990078"/>
    <lineage>
        <taxon>Bacteria</taxon>
        <taxon>Pseudomonadati</taxon>
        <taxon>Pseudomonadota</taxon>
        <taxon>Alphaproteobacteria</taxon>
        <taxon>Hyphomicrobiales</taxon>
        <taxon>Nitrobacteraceae</taxon>
        <taxon>Bradyrhizobium</taxon>
    </lineage>
</organism>
<proteinExistence type="predicted"/>
<dbReference type="RefSeq" id="WP_038958510.1">
    <property type="nucleotide sequence ID" value="NZ_VLLA01000028.1"/>
</dbReference>
<gene>
    <name evidence="1" type="ORF">IQ16_07323</name>
</gene>
<reference evidence="1 2" key="1">
    <citation type="journal article" date="2015" name="Stand. Genomic Sci.">
        <title>Genomic Encyclopedia of Bacterial and Archaeal Type Strains, Phase III: the genomes of soil and plant-associated and newly described type strains.</title>
        <authorList>
            <person name="Whitman W.B."/>
            <person name="Woyke T."/>
            <person name="Klenk H.P."/>
            <person name="Zhou Y."/>
            <person name="Lilburn T.G."/>
            <person name="Beck B.J."/>
            <person name="De Vos P."/>
            <person name="Vandamme P."/>
            <person name="Eisen J.A."/>
            <person name="Garrity G."/>
            <person name="Hugenholtz P."/>
            <person name="Kyrpides N.C."/>
        </authorList>
    </citation>
    <scope>NUCLEOTIDE SEQUENCE [LARGE SCALE GENOMIC DNA]</scope>
    <source>
        <strain evidence="1 2">CGMCC 1.10948</strain>
    </source>
</reference>
<evidence type="ECO:0000313" key="2">
    <source>
        <dbReference type="Proteomes" id="UP000316291"/>
    </source>
</evidence>
<dbReference type="GO" id="GO:0003677">
    <property type="term" value="F:DNA binding"/>
    <property type="evidence" value="ECO:0007669"/>
    <property type="project" value="InterPro"/>
</dbReference>
<evidence type="ECO:0000313" key="1">
    <source>
        <dbReference type="EMBL" id="TWI60971.1"/>
    </source>
</evidence>
<protein>
    <recommendedName>
        <fullName evidence="3">Phage integrase family protein</fullName>
    </recommendedName>
</protein>
<dbReference type="InterPro" id="IPR011010">
    <property type="entry name" value="DNA_brk_join_enz"/>
</dbReference>
<comment type="caution">
    <text evidence="1">The sequence shown here is derived from an EMBL/GenBank/DDBJ whole genome shotgun (WGS) entry which is preliminary data.</text>
</comment>
<dbReference type="SUPFAM" id="SSF56349">
    <property type="entry name" value="DNA breaking-rejoining enzymes"/>
    <property type="match status" value="1"/>
</dbReference>
<dbReference type="EMBL" id="VLLA01000028">
    <property type="protein sequence ID" value="TWI60971.1"/>
    <property type="molecule type" value="Genomic_DNA"/>
</dbReference>
<dbReference type="Proteomes" id="UP000316291">
    <property type="component" value="Unassembled WGS sequence"/>
</dbReference>
<name>A0A562QVV0_9BRAD</name>
<accession>A0A562QVV0</accession>
<dbReference type="OrthoDB" id="9784724at2"/>
<sequence length="118" mass="13234">MTGLGDTFYGDWIKVPNVAVPNAAEQKVFHSFRKSGGADLKHAGVASELRADILGHGGDNITEERYASSAKLKQMLEALQKLPIVTDHIRFEKVRLLKQVSRKRIRRSAQPRRRGMLP</sequence>
<keyword evidence="2" id="KW-1185">Reference proteome</keyword>
<dbReference type="AlphaFoldDB" id="A0A562QVV0"/>
<evidence type="ECO:0008006" key="3">
    <source>
        <dbReference type="Google" id="ProtNLM"/>
    </source>
</evidence>